<dbReference type="GO" id="GO:0017040">
    <property type="term" value="F:N-acylsphingosine amidohydrolase activity"/>
    <property type="evidence" value="ECO:0007669"/>
    <property type="project" value="InterPro"/>
</dbReference>
<dbReference type="InterPro" id="IPR006823">
    <property type="entry name" value="Ceramidase_alk"/>
</dbReference>
<dbReference type="GO" id="GO:0046514">
    <property type="term" value="P:ceramide catabolic process"/>
    <property type="evidence" value="ECO:0007669"/>
    <property type="project" value="InterPro"/>
</dbReference>
<dbReference type="AlphaFoldDB" id="A0A9N8ZN68"/>
<dbReference type="PANTHER" id="PTHR12670:SF1">
    <property type="entry name" value="NEUTRAL CERAMIDASE"/>
    <property type="match status" value="1"/>
</dbReference>
<dbReference type="Proteomes" id="UP000789572">
    <property type="component" value="Unassembled WGS sequence"/>
</dbReference>
<dbReference type="OrthoDB" id="191371at2759"/>
<evidence type="ECO:0000256" key="1">
    <source>
        <dbReference type="PIRSR" id="PIRSR606823-2"/>
    </source>
</evidence>
<comment type="caution">
    <text evidence="3">The sequence shown here is derived from an EMBL/GenBank/DDBJ whole genome shotgun (WGS) entry which is preliminary data.</text>
</comment>
<proteinExistence type="predicted"/>
<dbReference type="GO" id="GO:0016020">
    <property type="term" value="C:membrane"/>
    <property type="evidence" value="ECO:0007669"/>
    <property type="project" value="GOC"/>
</dbReference>
<feature type="binding site" evidence="1">
    <location>
        <position position="51"/>
    </location>
    <ligand>
        <name>Zn(2+)</name>
        <dbReference type="ChEBI" id="CHEBI:29105"/>
    </ligand>
</feature>
<dbReference type="EMBL" id="CAJVPJ010000249">
    <property type="protein sequence ID" value="CAG8501327.1"/>
    <property type="molecule type" value="Genomic_DNA"/>
</dbReference>
<organism evidence="3 4">
    <name type="scientific">Paraglomus occultum</name>
    <dbReference type="NCBI Taxonomy" id="144539"/>
    <lineage>
        <taxon>Eukaryota</taxon>
        <taxon>Fungi</taxon>
        <taxon>Fungi incertae sedis</taxon>
        <taxon>Mucoromycota</taxon>
        <taxon>Glomeromycotina</taxon>
        <taxon>Glomeromycetes</taxon>
        <taxon>Paraglomerales</taxon>
        <taxon>Paraglomeraceae</taxon>
        <taxon>Paraglomus</taxon>
    </lineage>
</organism>
<feature type="binding site" evidence="1">
    <location>
        <position position="10"/>
    </location>
    <ligand>
        <name>Zn(2+)</name>
        <dbReference type="ChEBI" id="CHEBI:29105"/>
    </ligand>
</feature>
<dbReference type="InterPro" id="IPR031329">
    <property type="entry name" value="NEUT/ALK_ceramidase_N"/>
</dbReference>
<sequence length="105" mass="11477">NFVILAVPGEFTTMAGRRLRNAVKATLVANGVIGEDGIVVLSGPANEYTHYVTTLKNTLFNALTLLPGVIVDVPPIGKKFGDILQDVDAFYSICHWESEERPFSR</sequence>
<accession>A0A9N8ZN68</accession>
<reference evidence="3" key="1">
    <citation type="submission" date="2021-06" db="EMBL/GenBank/DDBJ databases">
        <authorList>
            <person name="Kallberg Y."/>
            <person name="Tangrot J."/>
            <person name="Rosling A."/>
        </authorList>
    </citation>
    <scope>NUCLEOTIDE SEQUENCE</scope>
    <source>
        <strain evidence="3">IA702</strain>
    </source>
</reference>
<evidence type="ECO:0000259" key="2">
    <source>
        <dbReference type="Pfam" id="PF04734"/>
    </source>
</evidence>
<keyword evidence="4" id="KW-1185">Reference proteome</keyword>
<gene>
    <name evidence="3" type="ORF">POCULU_LOCUS2588</name>
</gene>
<protein>
    <submittedName>
        <fullName evidence="3">1595_t:CDS:1</fullName>
    </submittedName>
</protein>
<keyword evidence="1" id="KW-0862">Zinc</keyword>
<feature type="domain" description="Neutral/alkaline non-lysosomal ceramidase N-terminal" evidence="2">
    <location>
        <begin position="1"/>
        <end position="55"/>
    </location>
</feature>
<comment type="cofactor">
    <cofactor evidence="1">
        <name>Zn(2+)</name>
        <dbReference type="ChEBI" id="CHEBI:29105"/>
    </cofactor>
    <text evidence="1">Binds 1 zinc ion per subunit.</text>
</comment>
<evidence type="ECO:0000313" key="3">
    <source>
        <dbReference type="EMBL" id="CAG8501327.1"/>
    </source>
</evidence>
<dbReference type="GO" id="GO:0046512">
    <property type="term" value="P:sphingosine biosynthetic process"/>
    <property type="evidence" value="ECO:0007669"/>
    <property type="project" value="TreeGrafter"/>
</dbReference>
<dbReference type="PANTHER" id="PTHR12670">
    <property type="entry name" value="CERAMIDASE"/>
    <property type="match status" value="1"/>
</dbReference>
<evidence type="ECO:0000313" key="4">
    <source>
        <dbReference type="Proteomes" id="UP000789572"/>
    </source>
</evidence>
<dbReference type="GO" id="GO:0046872">
    <property type="term" value="F:metal ion binding"/>
    <property type="evidence" value="ECO:0007669"/>
    <property type="project" value="UniProtKB-KW"/>
</dbReference>
<dbReference type="Pfam" id="PF04734">
    <property type="entry name" value="Ceramidase_alk"/>
    <property type="match status" value="1"/>
</dbReference>
<dbReference type="GO" id="GO:0042759">
    <property type="term" value="P:long-chain fatty acid biosynthetic process"/>
    <property type="evidence" value="ECO:0007669"/>
    <property type="project" value="TreeGrafter"/>
</dbReference>
<feature type="non-terminal residue" evidence="3">
    <location>
        <position position="1"/>
    </location>
</feature>
<keyword evidence="1" id="KW-0479">Metal-binding</keyword>
<name>A0A9N8ZN68_9GLOM</name>
<dbReference type="GO" id="GO:0005576">
    <property type="term" value="C:extracellular region"/>
    <property type="evidence" value="ECO:0007669"/>
    <property type="project" value="TreeGrafter"/>
</dbReference>